<feature type="transmembrane region" description="Helical" evidence="1">
    <location>
        <begin position="379"/>
        <end position="398"/>
    </location>
</feature>
<gene>
    <name evidence="2" type="ORF">COT75_01820</name>
</gene>
<feature type="transmembrane region" description="Helical" evidence="1">
    <location>
        <begin position="351"/>
        <end position="370"/>
    </location>
</feature>
<feature type="transmembrane region" description="Helical" evidence="1">
    <location>
        <begin position="321"/>
        <end position="339"/>
    </location>
</feature>
<feature type="transmembrane region" description="Helical" evidence="1">
    <location>
        <begin position="228"/>
        <end position="246"/>
    </location>
</feature>
<evidence type="ECO:0000256" key="1">
    <source>
        <dbReference type="SAM" id="Phobius"/>
    </source>
</evidence>
<reference evidence="3" key="1">
    <citation type="submission" date="2017-09" db="EMBL/GenBank/DDBJ databases">
        <title>Depth-based differentiation of microbial function through sediment-hosted aquifers and enrichment of novel symbionts in the deep terrestrial subsurface.</title>
        <authorList>
            <person name="Probst A.J."/>
            <person name="Ladd B."/>
            <person name="Jarett J.K."/>
            <person name="Geller-Mcgrath D.E."/>
            <person name="Sieber C.M.K."/>
            <person name="Emerson J.B."/>
            <person name="Anantharaman K."/>
            <person name="Thomas B.C."/>
            <person name="Malmstrom R."/>
            <person name="Stieglmeier M."/>
            <person name="Klingl A."/>
            <person name="Woyke T."/>
            <person name="Ryan C.M."/>
            <person name="Banfield J.F."/>
        </authorList>
    </citation>
    <scope>NUCLEOTIDE SEQUENCE [LARGE SCALE GENOMIC DNA]</scope>
</reference>
<proteinExistence type="predicted"/>
<keyword evidence="1" id="KW-0472">Membrane</keyword>
<dbReference type="Proteomes" id="UP000230093">
    <property type="component" value="Unassembled WGS sequence"/>
</dbReference>
<dbReference type="AlphaFoldDB" id="A0A2H0W9Q4"/>
<sequence>MGKLLFWSLIAKFLMITIINRIKEIKVGKVKLFSFILFIGLFLFSFFLTEKFSQSFHFVDEEDHIVLAHFMNKGYKLYDDLSSNHQPLVYFFSSFTQKFFKPDNLFLLIKRTREAVFLYSFSWSLVLFFVFGPVFLLFSLFFELTKFFLFGNLLLMESLAVYPLLFILGQTFRVVFYAFKPKKWQSLIFGLANFLVVFNLLPLIPSLIILNLIYFIKTKELKRALVGFIVPTFVLFLFISPLDWFRETVFYNFKYVVPVLSSIKNKTDYFILFLFPIISFFKSEVSVLSSFIKFFSILLIGCFIIYFFNNKGKKISQKKNYLFYFLILVSVLLLNNRVLTVGKMYYEGFHLLPWYGALIFFDLLMVELIFKKIKGIGKFLSVLILGVSGICLLLNSNMPYRQKIDKNREHNINYYPYYLMGIASKAIASPGDRLAVFPHESLIYWQSGLKPASRQIVYYDWSYGVPVIKKEMDQVFIKDPPEFLYYNFPQVGPSRYSPLMEKAMAENYSQVMRFQEEEGKMIKVEQNLYIKKEKVKEISQNQWLEWEKLGFFRIK</sequence>
<keyword evidence="1" id="KW-1133">Transmembrane helix</keyword>
<feature type="transmembrane region" description="Helical" evidence="1">
    <location>
        <begin position="291"/>
        <end position="309"/>
    </location>
</feature>
<organism evidence="2 3">
    <name type="scientific">Candidatus Beckwithbacteria bacterium CG10_big_fil_rev_8_21_14_0_10_34_10</name>
    <dbReference type="NCBI Taxonomy" id="1974495"/>
    <lineage>
        <taxon>Bacteria</taxon>
        <taxon>Candidatus Beckwithiibacteriota</taxon>
    </lineage>
</organism>
<feature type="transmembrane region" description="Helical" evidence="1">
    <location>
        <begin position="116"/>
        <end position="140"/>
    </location>
</feature>
<feature type="transmembrane region" description="Helical" evidence="1">
    <location>
        <begin position="31"/>
        <end position="48"/>
    </location>
</feature>
<comment type="caution">
    <text evidence="2">The sequence shown here is derived from an EMBL/GenBank/DDBJ whole genome shotgun (WGS) entry which is preliminary data.</text>
</comment>
<keyword evidence="1" id="KW-0812">Transmembrane</keyword>
<evidence type="ECO:0000313" key="3">
    <source>
        <dbReference type="Proteomes" id="UP000230093"/>
    </source>
</evidence>
<accession>A0A2H0W9Q4</accession>
<name>A0A2H0W9Q4_9BACT</name>
<evidence type="ECO:0000313" key="2">
    <source>
        <dbReference type="EMBL" id="PIS09396.1"/>
    </source>
</evidence>
<feature type="transmembrane region" description="Helical" evidence="1">
    <location>
        <begin position="191"/>
        <end position="216"/>
    </location>
</feature>
<protein>
    <recommendedName>
        <fullName evidence="4">Glycosyltransferase RgtA/B/C/D-like domain-containing protein</fullName>
    </recommendedName>
</protein>
<evidence type="ECO:0008006" key="4">
    <source>
        <dbReference type="Google" id="ProtNLM"/>
    </source>
</evidence>
<dbReference type="EMBL" id="PEZT01000010">
    <property type="protein sequence ID" value="PIS09396.1"/>
    <property type="molecule type" value="Genomic_DNA"/>
</dbReference>